<accession>A0A4Z0R555</accession>
<protein>
    <submittedName>
        <fullName evidence="1">HEAT repeat domain-containing protein</fullName>
    </submittedName>
</protein>
<dbReference type="PANTHER" id="PTHR12697:SF5">
    <property type="entry name" value="DEOXYHYPUSINE HYDROXYLASE"/>
    <property type="match status" value="1"/>
</dbReference>
<name>A0A4Z0R555_9FIRM</name>
<dbReference type="OrthoDB" id="1784688at2"/>
<keyword evidence="2" id="KW-1185">Reference proteome</keyword>
<dbReference type="SUPFAM" id="SSF48371">
    <property type="entry name" value="ARM repeat"/>
    <property type="match status" value="1"/>
</dbReference>
<dbReference type="GO" id="GO:0016491">
    <property type="term" value="F:oxidoreductase activity"/>
    <property type="evidence" value="ECO:0007669"/>
    <property type="project" value="TreeGrafter"/>
</dbReference>
<dbReference type="Pfam" id="PF13646">
    <property type="entry name" value="HEAT_2"/>
    <property type="match status" value="1"/>
</dbReference>
<evidence type="ECO:0000313" key="2">
    <source>
        <dbReference type="Proteomes" id="UP000298460"/>
    </source>
</evidence>
<reference evidence="1 2" key="1">
    <citation type="submission" date="2019-03" db="EMBL/GenBank/DDBJ databases">
        <title>Draft Genome Sequence of Desulfosporosinus fructosivorans Strain 63.6F, Isolated from Marine Sediment in the Baltic Sea.</title>
        <authorList>
            <person name="Hausmann B."/>
            <person name="Vandieken V."/>
            <person name="Pjevac P."/>
            <person name="Schreck K."/>
            <person name="Herbold C.W."/>
            <person name="Loy A."/>
        </authorList>
    </citation>
    <scope>NUCLEOTIDE SEQUENCE [LARGE SCALE GENOMIC DNA]</scope>
    <source>
        <strain evidence="1 2">63.6F</strain>
    </source>
</reference>
<dbReference type="PANTHER" id="PTHR12697">
    <property type="entry name" value="PBS LYASE HEAT-LIKE PROTEIN"/>
    <property type="match status" value="1"/>
</dbReference>
<dbReference type="AlphaFoldDB" id="A0A4Z0R555"/>
<dbReference type="EMBL" id="SPQQ01000003">
    <property type="protein sequence ID" value="TGE38182.1"/>
    <property type="molecule type" value="Genomic_DNA"/>
</dbReference>
<dbReference type="InterPro" id="IPR004155">
    <property type="entry name" value="PBS_lyase_HEAT"/>
</dbReference>
<gene>
    <name evidence="1" type="ORF">E4K67_09415</name>
</gene>
<dbReference type="Gene3D" id="1.25.10.10">
    <property type="entry name" value="Leucine-rich Repeat Variant"/>
    <property type="match status" value="1"/>
</dbReference>
<comment type="caution">
    <text evidence="1">The sequence shown here is derived from an EMBL/GenBank/DDBJ whole genome shotgun (WGS) entry which is preliminary data.</text>
</comment>
<dbReference type="RefSeq" id="WP_135546161.1">
    <property type="nucleotide sequence ID" value="NZ_SPQQ01000003.1"/>
</dbReference>
<dbReference type="SMART" id="SM00567">
    <property type="entry name" value="EZ_HEAT"/>
    <property type="match status" value="2"/>
</dbReference>
<dbReference type="InterPro" id="IPR016024">
    <property type="entry name" value="ARM-type_fold"/>
</dbReference>
<dbReference type="Proteomes" id="UP000298460">
    <property type="component" value="Unassembled WGS sequence"/>
</dbReference>
<proteinExistence type="predicted"/>
<evidence type="ECO:0000313" key="1">
    <source>
        <dbReference type="EMBL" id="TGE38182.1"/>
    </source>
</evidence>
<dbReference type="InterPro" id="IPR011989">
    <property type="entry name" value="ARM-like"/>
</dbReference>
<sequence length="476" mass="53377">MAELMNWDWSKNDLSSLTESLAAVLLEEWGGPRSPLALKYINETIIPDLVYCFCNNTDLLTNSTFAEIIQWKLKNQFANPSAVVVDLAKDLLKPAQRIINRPQITDPKEPWRRIFRLWIGEESLPNIAEKTGYPLDYLDLLVLRLKKLKAFTANTRASLLECQQNTELREFGFEQLSFLYQFQTSVAGEPLYKERLILEQVIWDLGMPLLVPDLVNLLELIHTHEGELDENSLSSSMSEVAGIWGSGIGASVGDRRGNLFSCVIDGLISLHYIQKNKAGKLTLSEKSAQTIAGYLLPKLGEQLKRAIAIHDSELASRILLSQNEAVLLHLIDWTLRELNQEPTFEALSGIYKKVSRRVDLYLLKVFANFPIAFDLLMKCLSDNDSLVRARACESLGQIGNKAAVFSLIQLLRDPVVGVKEMAAQALGEMAAVPAVKELVRVAEDYGESINVRERARGAVRKIESLNLDKVKLTESP</sequence>
<organism evidence="1 2">
    <name type="scientific">Desulfosporosinus fructosivorans</name>
    <dbReference type="NCBI Taxonomy" id="2018669"/>
    <lineage>
        <taxon>Bacteria</taxon>
        <taxon>Bacillati</taxon>
        <taxon>Bacillota</taxon>
        <taxon>Clostridia</taxon>
        <taxon>Eubacteriales</taxon>
        <taxon>Desulfitobacteriaceae</taxon>
        <taxon>Desulfosporosinus</taxon>
    </lineage>
</organism>